<reference evidence="3" key="1">
    <citation type="journal article" date="2023" name="Mol. Phylogenet. Evol.">
        <title>Genome-scale phylogeny and comparative genomics of the fungal order Sordariales.</title>
        <authorList>
            <person name="Hensen N."/>
            <person name="Bonometti L."/>
            <person name="Westerberg I."/>
            <person name="Brannstrom I.O."/>
            <person name="Guillou S."/>
            <person name="Cros-Aarteil S."/>
            <person name="Calhoun S."/>
            <person name="Haridas S."/>
            <person name="Kuo A."/>
            <person name="Mondo S."/>
            <person name="Pangilinan J."/>
            <person name="Riley R."/>
            <person name="LaButti K."/>
            <person name="Andreopoulos B."/>
            <person name="Lipzen A."/>
            <person name="Chen C."/>
            <person name="Yan M."/>
            <person name="Daum C."/>
            <person name="Ng V."/>
            <person name="Clum A."/>
            <person name="Steindorff A."/>
            <person name="Ohm R.A."/>
            <person name="Martin F."/>
            <person name="Silar P."/>
            <person name="Natvig D.O."/>
            <person name="Lalanne C."/>
            <person name="Gautier V."/>
            <person name="Ament-Velasquez S.L."/>
            <person name="Kruys A."/>
            <person name="Hutchinson M.I."/>
            <person name="Powell A.J."/>
            <person name="Barry K."/>
            <person name="Miller A.N."/>
            <person name="Grigoriev I.V."/>
            <person name="Debuchy R."/>
            <person name="Gladieux P."/>
            <person name="Hiltunen Thoren M."/>
            <person name="Johannesson H."/>
        </authorList>
    </citation>
    <scope>NUCLEOTIDE SEQUENCE</scope>
    <source>
        <strain evidence="3">CBS 103.79</strain>
    </source>
</reference>
<protein>
    <submittedName>
        <fullName evidence="3">Uncharacterized protein</fullName>
    </submittedName>
</protein>
<evidence type="ECO:0000256" key="2">
    <source>
        <dbReference type="SAM" id="Phobius"/>
    </source>
</evidence>
<accession>A0AAN6MTA9</accession>
<feature type="transmembrane region" description="Helical" evidence="2">
    <location>
        <begin position="186"/>
        <end position="203"/>
    </location>
</feature>
<reference evidence="3" key="2">
    <citation type="submission" date="2023-05" db="EMBL/GenBank/DDBJ databases">
        <authorList>
            <consortium name="Lawrence Berkeley National Laboratory"/>
            <person name="Steindorff A."/>
            <person name="Hensen N."/>
            <person name="Bonometti L."/>
            <person name="Westerberg I."/>
            <person name="Brannstrom I.O."/>
            <person name="Guillou S."/>
            <person name="Cros-Aarteil S."/>
            <person name="Calhoun S."/>
            <person name="Haridas S."/>
            <person name="Kuo A."/>
            <person name="Mondo S."/>
            <person name="Pangilinan J."/>
            <person name="Riley R."/>
            <person name="Labutti K."/>
            <person name="Andreopoulos B."/>
            <person name="Lipzen A."/>
            <person name="Chen C."/>
            <person name="Yanf M."/>
            <person name="Daum C."/>
            <person name="Ng V."/>
            <person name="Clum A."/>
            <person name="Ohm R."/>
            <person name="Martin F."/>
            <person name="Silar P."/>
            <person name="Natvig D."/>
            <person name="Lalanne C."/>
            <person name="Gautier V."/>
            <person name="Ament-Velasquez S.L."/>
            <person name="Kruys A."/>
            <person name="Hutchinson M.I."/>
            <person name="Powell A.J."/>
            <person name="Barry K."/>
            <person name="Miller A.N."/>
            <person name="Grigoriev I.V."/>
            <person name="Debuchy R."/>
            <person name="Gladieux P."/>
            <person name="Thoren M.H."/>
            <person name="Johannesson H."/>
        </authorList>
    </citation>
    <scope>NUCLEOTIDE SEQUENCE</scope>
    <source>
        <strain evidence="3">CBS 103.79</strain>
    </source>
</reference>
<evidence type="ECO:0000313" key="3">
    <source>
        <dbReference type="EMBL" id="KAK3906730.1"/>
    </source>
</evidence>
<feature type="region of interest" description="Disordered" evidence="1">
    <location>
        <begin position="35"/>
        <end position="60"/>
    </location>
</feature>
<dbReference type="AlphaFoldDB" id="A0AAN6MTA9"/>
<dbReference type="Proteomes" id="UP001303889">
    <property type="component" value="Unassembled WGS sequence"/>
</dbReference>
<evidence type="ECO:0000256" key="1">
    <source>
        <dbReference type="SAM" id="MobiDB-lite"/>
    </source>
</evidence>
<feature type="transmembrane region" description="Helical" evidence="2">
    <location>
        <begin position="239"/>
        <end position="258"/>
    </location>
</feature>
<proteinExistence type="predicted"/>
<organism evidence="3 4">
    <name type="scientific">Staphylotrichum tortipilum</name>
    <dbReference type="NCBI Taxonomy" id="2831512"/>
    <lineage>
        <taxon>Eukaryota</taxon>
        <taxon>Fungi</taxon>
        <taxon>Dikarya</taxon>
        <taxon>Ascomycota</taxon>
        <taxon>Pezizomycotina</taxon>
        <taxon>Sordariomycetes</taxon>
        <taxon>Sordariomycetidae</taxon>
        <taxon>Sordariales</taxon>
        <taxon>Chaetomiaceae</taxon>
        <taxon>Staphylotrichum</taxon>
    </lineage>
</organism>
<feature type="region of interest" description="Disordered" evidence="1">
    <location>
        <begin position="164"/>
        <end position="186"/>
    </location>
</feature>
<gene>
    <name evidence="3" type="ORF">C8A05DRAFT_29384</name>
</gene>
<sequence length="260" mass="28489">MADILAADQIRRAERMVGPLPTKAKETILAHFAAAGQDHAPSETSEPSTDGGDAPLPVDNDIQSFSAAAAPSDASSFLIRRPRVAQTANAAMSGYLNTQATDLRGMVDAIADQLAEFRDRYNEQQDMTDSDIHRLFTQQREMKEKLYPIRDELKVFEVRERGRRDEERERRLQPQSPPPPPRAGRPNLTAVAAAVVVLVWLVTEAMLHSKRLSEGYGPFVNGGFNGLGSVVIFGTWGKFLVFDAVMVFLGVSLVLAALGK</sequence>
<comment type="caution">
    <text evidence="3">The sequence shown here is derived from an EMBL/GenBank/DDBJ whole genome shotgun (WGS) entry which is preliminary data.</text>
</comment>
<feature type="transmembrane region" description="Helical" evidence="2">
    <location>
        <begin position="215"/>
        <end position="233"/>
    </location>
</feature>
<evidence type="ECO:0000313" key="4">
    <source>
        <dbReference type="Proteomes" id="UP001303889"/>
    </source>
</evidence>
<keyword evidence="2" id="KW-1133">Transmembrane helix</keyword>
<keyword evidence="4" id="KW-1185">Reference proteome</keyword>
<keyword evidence="2" id="KW-0812">Transmembrane</keyword>
<dbReference type="EMBL" id="MU855320">
    <property type="protein sequence ID" value="KAK3906730.1"/>
    <property type="molecule type" value="Genomic_DNA"/>
</dbReference>
<keyword evidence="2" id="KW-0472">Membrane</keyword>
<name>A0AAN6MTA9_9PEZI</name>